<feature type="domain" description="ERAP1-like C-terminal" evidence="14">
    <location>
        <begin position="576"/>
        <end position="873"/>
    </location>
</feature>
<dbReference type="Pfam" id="PF01433">
    <property type="entry name" value="Peptidase_M1"/>
    <property type="match status" value="1"/>
</dbReference>
<dbReference type="InterPro" id="IPR045357">
    <property type="entry name" value="Aminopeptidase_N-like_N"/>
</dbReference>
<evidence type="ECO:0000256" key="7">
    <source>
        <dbReference type="ARBA" id="ARBA00022670"/>
    </source>
</evidence>
<dbReference type="InterPro" id="IPR042097">
    <property type="entry name" value="Aminopeptidase_N-like_N_sf"/>
</dbReference>
<dbReference type="InterPro" id="IPR024571">
    <property type="entry name" value="ERAP1-like_C_dom"/>
</dbReference>
<dbReference type="FunFam" id="1.10.390.10:FF:000006">
    <property type="entry name" value="Puromycin-sensitive aminopeptidase"/>
    <property type="match status" value="1"/>
</dbReference>
<evidence type="ECO:0000259" key="15">
    <source>
        <dbReference type="Pfam" id="PF17900"/>
    </source>
</evidence>
<evidence type="ECO:0000256" key="11">
    <source>
        <dbReference type="ARBA" id="ARBA00023049"/>
    </source>
</evidence>
<evidence type="ECO:0000256" key="2">
    <source>
        <dbReference type="ARBA" id="ARBA00001947"/>
    </source>
</evidence>
<evidence type="ECO:0000256" key="3">
    <source>
        <dbReference type="ARBA" id="ARBA00010136"/>
    </source>
</evidence>
<dbReference type="SUPFAM" id="SSF55486">
    <property type="entry name" value="Metalloproteases ('zincins'), catalytic domain"/>
    <property type="match status" value="1"/>
</dbReference>
<dbReference type="EMBL" id="CP020465">
    <property type="protein sequence ID" value="ASP48884.1"/>
    <property type="molecule type" value="Genomic_DNA"/>
</dbReference>
<evidence type="ECO:0000256" key="5">
    <source>
        <dbReference type="ARBA" id="ARBA00015611"/>
    </source>
</evidence>
<dbReference type="GO" id="GO:0005615">
    <property type="term" value="C:extracellular space"/>
    <property type="evidence" value="ECO:0007669"/>
    <property type="project" value="TreeGrafter"/>
</dbReference>
<protein>
    <recommendedName>
        <fullName evidence="5">Aminopeptidase N</fullName>
        <ecNumber evidence="4">3.4.11.2</ecNumber>
    </recommendedName>
</protein>
<keyword evidence="11" id="KW-0482">Metalloprotease</keyword>
<evidence type="ECO:0000313" key="17">
    <source>
        <dbReference type="Proteomes" id="UP000202259"/>
    </source>
</evidence>
<keyword evidence="10" id="KW-0862">Zinc</keyword>
<dbReference type="SUPFAM" id="SSF63737">
    <property type="entry name" value="Leukotriene A4 hydrolase N-terminal domain"/>
    <property type="match status" value="1"/>
</dbReference>
<evidence type="ECO:0000256" key="1">
    <source>
        <dbReference type="ARBA" id="ARBA00000098"/>
    </source>
</evidence>
<dbReference type="Gene3D" id="1.10.390.10">
    <property type="entry name" value="Neutral Protease Domain 2"/>
    <property type="match status" value="1"/>
</dbReference>
<keyword evidence="9" id="KW-0378">Hydrolase</keyword>
<organism evidence="16 17">
    <name type="scientific">Cognaticolwellia beringensis</name>
    <dbReference type="NCBI Taxonomy" id="1967665"/>
    <lineage>
        <taxon>Bacteria</taxon>
        <taxon>Pseudomonadati</taxon>
        <taxon>Pseudomonadota</taxon>
        <taxon>Gammaproteobacteria</taxon>
        <taxon>Alteromonadales</taxon>
        <taxon>Colwelliaceae</taxon>
        <taxon>Cognaticolwellia</taxon>
    </lineage>
</organism>
<dbReference type="GO" id="GO:0005737">
    <property type="term" value="C:cytoplasm"/>
    <property type="evidence" value="ECO:0007669"/>
    <property type="project" value="TreeGrafter"/>
</dbReference>
<keyword evidence="7" id="KW-0645">Protease</keyword>
<dbReference type="InterPro" id="IPR050344">
    <property type="entry name" value="Peptidase_M1_aminopeptidases"/>
</dbReference>
<dbReference type="PANTHER" id="PTHR11533">
    <property type="entry name" value="PROTEASE M1 ZINC METALLOPROTEASE"/>
    <property type="match status" value="1"/>
</dbReference>
<feature type="domain" description="Peptidase M1 membrane alanine aminopeptidase" evidence="13">
    <location>
        <begin position="285"/>
        <end position="495"/>
    </location>
</feature>
<dbReference type="GO" id="GO:0006508">
    <property type="term" value="P:proteolysis"/>
    <property type="evidence" value="ECO:0007669"/>
    <property type="project" value="UniProtKB-KW"/>
</dbReference>
<comment type="similarity">
    <text evidence="3">Belongs to the peptidase M1 family.</text>
</comment>
<evidence type="ECO:0000256" key="4">
    <source>
        <dbReference type="ARBA" id="ARBA00012564"/>
    </source>
</evidence>
<keyword evidence="8" id="KW-0479">Metal-binding</keyword>
<evidence type="ECO:0000259" key="14">
    <source>
        <dbReference type="Pfam" id="PF11838"/>
    </source>
</evidence>
<comment type="cofactor">
    <cofactor evidence="2">
        <name>Zn(2+)</name>
        <dbReference type="ChEBI" id="CHEBI:29105"/>
    </cofactor>
</comment>
<evidence type="ECO:0000256" key="8">
    <source>
        <dbReference type="ARBA" id="ARBA00022723"/>
    </source>
</evidence>
<evidence type="ECO:0000259" key="13">
    <source>
        <dbReference type="Pfam" id="PF01433"/>
    </source>
</evidence>
<dbReference type="PANTHER" id="PTHR11533:SF174">
    <property type="entry name" value="PUROMYCIN-SENSITIVE AMINOPEPTIDASE-RELATED"/>
    <property type="match status" value="1"/>
</dbReference>
<dbReference type="GO" id="GO:0042277">
    <property type="term" value="F:peptide binding"/>
    <property type="evidence" value="ECO:0007669"/>
    <property type="project" value="TreeGrafter"/>
</dbReference>
<reference evidence="16 17" key="1">
    <citation type="submission" date="2017-08" db="EMBL/GenBank/DDBJ databases">
        <title>Complete genome of Colwellia sp. NB097-1, a psychrophile bacterium ioslated from Bering Sea.</title>
        <authorList>
            <person name="Chen X."/>
        </authorList>
    </citation>
    <scope>NUCLEOTIDE SEQUENCE [LARGE SCALE GENOMIC DNA]</scope>
    <source>
        <strain evidence="16 17">NB097-1</strain>
    </source>
</reference>
<dbReference type="InterPro" id="IPR001930">
    <property type="entry name" value="Peptidase_M1"/>
</dbReference>
<feature type="domain" description="Aminopeptidase N-like N-terminal" evidence="15">
    <location>
        <begin position="75"/>
        <end position="244"/>
    </location>
</feature>
<dbReference type="KEGG" id="cber:B5D82_14575"/>
<dbReference type="Pfam" id="PF11838">
    <property type="entry name" value="ERAP1_C"/>
    <property type="match status" value="1"/>
</dbReference>
<dbReference type="InterPro" id="IPR014782">
    <property type="entry name" value="Peptidase_M1_dom"/>
</dbReference>
<dbReference type="GO" id="GO:0070006">
    <property type="term" value="F:metalloaminopeptidase activity"/>
    <property type="evidence" value="ECO:0007669"/>
    <property type="project" value="TreeGrafter"/>
</dbReference>
<feature type="chain" id="PRO_5012533247" description="Aminopeptidase N" evidence="12">
    <location>
        <begin position="23"/>
        <end position="902"/>
    </location>
</feature>
<dbReference type="GO" id="GO:0008270">
    <property type="term" value="F:zinc ion binding"/>
    <property type="evidence" value="ECO:0007669"/>
    <property type="project" value="InterPro"/>
</dbReference>
<dbReference type="InterPro" id="IPR012778">
    <property type="entry name" value="Pept_M1_aminopeptidase"/>
</dbReference>
<dbReference type="CDD" id="cd09602">
    <property type="entry name" value="M1_APN"/>
    <property type="match status" value="1"/>
</dbReference>
<dbReference type="OrthoDB" id="100605at2"/>
<accession>A0A222GBZ8</accession>
<comment type="catalytic activity">
    <reaction evidence="1">
        <text>Release of an N-terminal amino acid, Xaa-|-Yaa- from a peptide, amide or arylamide. Xaa is preferably Ala, but may be most amino acids including Pro (slow action). When a terminal hydrophobic residue is followed by a prolyl residue, the two may be released as an intact Xaa-Pro dipeptide.</text>
        <dbReference type="EC" id="3.4.11.2"/>
    </reaction>
</comment>
<name>A0A222GBZ8_9GAMM</name>
<dbReference type="InterPro" id="IPR027268">
    <property type="entry name" value="Peptidase_M4/M1_CTD_sf"/>
</dbReference>
<dbReference type="Pfam" id="PF17900">
    <property type="entry name" value="Peptidase_M1_N"/>
    <property type="match status" value="1"/>
</dbReference>
<dbReference type="GO" id="GO:0016285">
    <property type="term" value="F:alanyl aminopeptidase activity"/>
    <property type="evidence" value="ECO:0007669"/>
    <property type="project" value="UniProtKB-EC"/>
</dbReference>
<dbReference type="Gene3D" id="2.60.40.1730">
    <property type="entry name" value="tricorn interacting facor f3 domain"/>
    <property type="match status" value="1"/>
</dbReference>
<evidence type="ECO:0000256" key="9">
    <source>
        <dbReference type="ARBA" id="ARBA00022801"/>
    </source>
</evidence>
<keyword evidence="6 16" id="KW-0031">Aminopeptidase</keyword>
<keyword evidence="12" id="KW-0732">Signal</keyword>
<evidence type="ECO:0000256" key="10">
    <source>
        <dbReference type="ARBA" id="ARBA00022833"/>
    </source>
</evidence>
<feature type="signal peptide" evidence="12">
    <location>
        <begin position="1"/>
        <end position="22"/>
    </location>
</feature>
<dbReference type="NCBIfam" id="TIGR02412">
    <property type="entry name" value="pepN_strep_liv"/>
    <property type="match status" value="1"/>
</dbReference>
<evidence type="ECO:0000256" key="6">
    <source>
        <dbReference type="ARBA" id="ARBA00022438"/>
    </source>
</evidence>
<dbReference type="PRINTS" id="PR00756">
    <property type="entry name" value="ALADIPTASE"/>
</dbReference>
<dbReference type="RefSeq" id="WP_081152530.1">
    <property type="nucleotide sequence ID" value="NZ_CP020465.1"/>
</dbReference>
<dbReference type="EC" id="3.4.11.2" evidence="4"/>
<proteinExistence type="inferred from homology"/>
<evidence type="ECO:0000256" key="12">
    <source>
        <dbReference type="SAM" id="SignalP"/>
    </source>
</evidence>
<gene>
    <name evidence="16" type="primary">pepN</name>
    <name evidence="16" type="ORF">B5D82_14575</name>
</gene>
<dbReference type="Proteomes" id="UP000202259">
    <property type="component" value="Chromosome"/>
</dbReference>
<keyword evidence="17" id="KW-1185">Reference proteome</keyword>
<dbReference type="GO" id="GO:0043171">
    <property type="term" value="P:peptide catabolic process"/>
    <property type="evidence" value="ECO:0007669"/>
    <property type="project" value="TreeGrafter"/>
</dbReference>
<dbReference type="AlphaFoldDB" id="A0A222GBZ8"/>
<sequence length="902" mass="101232">MNTQASILAKSLNMTIFSSAIAVTIALSGCSDNKSTTETPGIQATEKATKIVRQLSESLNANYAEMRAKQVSNVSYQLSVNLDTESERFSGVSVLNFQLAKNNINDLTIDFDEGTVTALKVNGKPAEFSYDKWFITVPANALTAGENTIKVAYERPYATDGSGLHRFVDPENAEVYLYTDFEPYDANRLFPHFDQPDLKATYELEVNAPSHWQIISATRETSIEETGDTKHWVFPASAKFSSYVFSLHAGNYAVWEDNFEDIPLRLFARQSLAEYVNKEEWFKPTKQSFAFFNQYFDVRYPFVKYDQIVAPDFNAGAMENVAAVTFNEGYIARGEKSTQAKMSLANVIAHEMAHMWFGDLVTMRWWNGLWLNESFATYMANLAIAEASDFENTWDVFYSGTKQWAYRSDDSVNTHAIELPVASTGEALSNFDGITYGKGASVLKQLPYYLGEENFRVGVSNYLKKFSYKNTDLDDFIGELGKAANKDMSQWTQDWLYNAGLNTIKVNYQCNDDKISQFSITQSAPEGYPTLREQRVQIGLYNINDNTMTLSSATPIMYQGANTDIKAVIGKACPDLVYPNEADWGYVKVDLDDKSLNAIQKHINAIDNTTMRLMLWQSLSDSVNDANLSAEAFVSFAITNIAGEKDYNVVRKIAGSLTSALGYLTTATRQGQKDYSALYSQVEDLYLSLLQQAEAGSDFQKMWYSRYVNVSKTSKHLANLQNILHGELSFDGLLIDQDKRWTLVAKMNRYQQGNYQALLVAEQAKDNSDTGVKNAIYAEVLRPEAAIKDKWFNVVINNPEKLKLSTLRYIMWGLFPSEQQALAAPYKAKILAHIPKLNEGSDLSMLESFTSSLLPAKCTATSEQELADLITAYSEMKPQALKSVKATHQEIGRCIKALKLLK</sequence>
<evidence type="ECO:0000313" key="16">
    <source>
        <dbReference type="EMBL" id="ASP48884.1"/>
    </source>
</evidence>
<dbReference type="GO" id="GO:0016020">
    <property type="term" value="C:membrane"/>
    <property type="evidence" value="ECO:0007669"/>
    <property type="project" value="TreeGrafter"/>
</dbReference>